<dbReference type="PATRIC" id="fig|1193502.14.peg.718"/>
<proteinExistence type="predicted"/>
<dbReference type="Gene3D" id="3.40.630.30">
    <property type="match status" value="1"/>
</dbReference>
<evidence type="ECO:0000313" key="2">
    <source>
        <dbReference type="EMBL" id="AOO64497.1"/>
    </source>
</evidence>
<dbReference type="STRING" id="1193502.SHALO_0714"/>
<dbReference type="SUPFAM" id="SSF55729">
    <property type="entry name" value="Acyl-CoA N-acyltransferases (Nat)"/>
    <property type="match status" value="1"/>
</dbReference>
<feature type="domain" description="N-acetyltransferase" evidence="1">
    <location>
        <begin position="12"/>
        <end position="167"/>
    </location>
</feature>
<reference evidence="3" key="1">
    <citation type="submission" date="2016-08" db="EMBL/GenBank/DDBJ databases">
        <title>Complete genome sequence of the organohalide-respiring Epsilonproteobacterium Sulfurospirillum halorespirans.</title>
        <authorList>
            <person name="Goris T."/>
            <person name="Zimmermann J."/>
            <person name="Schenz B."/>
            <person name="Lemos M."/>
            <person name="Hackermueller J."/>
            <person name="Diekert G."/>
        </authorList>
    </citation>
    <scope>NUCLEOTIDE SEQUENCE [LARGE SCALE GENOMIC DNA]</scope>
    <source>
        <strain>DSM 13726</strain>
        <strain evidence="3">PCE-M2</strain>
    </source>
</reference>
<evidence type="ECO:0000313" key="3">
    <source>
        <dbReference type="Proteomes" id="UP000094609"/>
    </source>
</evidence>
<dbReference type="GO" id="GO:0016747">
    <property type="term" value="F:acyltransferase activity, transferring groups other than amino-acyl groups"/>
    <property type="evidence" value="ECO:0007669"/>
    <property type="project" value="InterPro"/>
</dbReference>
<dbReference type="EMBL" id="CP017111">
    <property type="protein sequence ID" value="AOO64497.1"/>
    <property type="molecule type" value="Genomic_DNA"/>
</dbReference>
<gene>
    <name evidence="2" type="ORF">SHALO_0714</name>
</gene>
<dbReference type="PROSITE" id="PS51186">
    <property type="entry name" value="GNAT"/>
    <property type="match status" value="1"/>
</dbReference>
<sequence length="182" mass="20736">MKGMKMTIENSVTLAIAKKEELPKFKKDLQASFAVAVVETFGSTLDGPIPSDEDIEASFNESGAVIYHILSNGEKVGGAVVTINELTQHNALSFFFICVNAHGKGMGTQAWKAIEERHPKTKVWETHTPYFEKRNIHFYVNKCGFHIVEYFNKHHIDTHSPHDHNLPEDEDFFRFEKTMKEP</sequence>
<dbReference type="Pfam" id="PF00583">
    <property type="entry name" value="Acetyltransf_1"/>
    <property type="match status" value="1"/>
</dbReference>
<evidence type="ECO:0000259" key="1">
    <source>
        <dbReference type="PROSITE" id="PS51186"/>
    </source>
</evidence>
<dbReference type="InterPro" id="IPR000182">
    <property type="entry name" value="GNAT_dom"/>
</dbReference>
<dbReference type="InterPro" id="IPR016181">
    <property type="entry name" value="Acyl_CoA_acyltransferase"/>
</dbReference>
<protein>
    <recommendedName>
        <fullName evidence="1">N-acetyltransferase domain-containing protein</fullName>
    </recommendedName>
</protein>
<dbReference type="KEGG" id="shal:SHALO_0714"/>
<dbReference type="AlphaFoldDB" id="A0A1D7THN3"/>
<accession>A0A1D7THN3</accession>
<name>A0A1D7THN3_9BACT</name>
<organism evidence="2 3">
    <name type="scientific">Sulfurospirillum halorespirans DSM 13726</name>
    <dbReference type="NCBI Taxonomy" id="1193502"/>
    <lineage>
        <taxon>Bacteria</taxon>
        <taxon>Pseudomonadati</taxon>
        <taxon>Campylobacterota</taxon>
        <taxon>Epsilonproteobacteria</taxon>
        <taxon>Campylobacterales</taxon>
        <taxon>Sulfurospirillaceae</taxon>
        <taxon>Sulfurospirillum</taxon>
    </lineage>
</organism>
<dbReference type="Proteomes" id="UP000094609">
    <property type="component" value="Chromosome"/>
</dbReference>
<keyword evidence="3" id="KW-1185">Reference proteome</keyword>